<proteinExistence type="predicted"/>
<dbReference type="AlphaFoldDB" id="A0A0B7C2R7"/>
<dbReference type="EMBL" id="HACG01052617">
    <property type="protein sequence ID" value="CEK99488.1"/>
    <property type="molecule type" value="Transcribed_RNA"/>
</dbReference>
<gene>
    <name evidence="1" type="primary">ORF221377</name>
</gene>
<sequence>ITTSPHLILHASERNSDHYNDMDWINQQLPYITNNSNRHEQYQDKSSISKVNAVYSEASGSNTKRFRHNMAQH</sequence>
<feature type="non-terminal residue" evidence="1">
    <location>
        <position position="1"/>
    </location>
</feature>
<organism evidence="1">
    <name type="scientific">Arion vulgaris</name>
    <dbReference type="NCBI Taxonomy" id="1028688"/>
    <lineage>
        <taxon>Eukaryota</taxon>
        <taxon>Metazoa</taxon>
        <taxon>Spiralia</taxon>
        <taxon>Lophotrochozoa</taxon>
        <taxon>Mollusca</taxon>
        <taxon>Gastropoda</taxon>
        <taxon>Heterobranchia</taxon>
        <taxon>Euthyneura</taxon>
        <taxon>Panpulmonata</taxon>
        <taxon>Eupulmonata</taxon>
        <taxon>Stylommatophora</taxon>
        <taxon>Helicina</taxon>
        <taxon>Arionoidea</taxon>
        <taxon>Arionidae</taxon>
        <taxon>Arion</taxon>
    </lineage>
</organism>
<evidence type="ECO:0000313" key="1">
    <source>
        <dbReference type="EMBL" id="CEK99488.1"/>
    </source>
</evidence>
<feature type="non-terminal residue" evidence="1">
    <location>
        <position position="73"/>
    </location>
</feature>
<name>A0A0B7C2R7_9EUPU</name>
<accession>A0A0B7C2R7</accession>
<protein>
    <submittedName>
        <fullName evidence="1">Uncharacterized protein</fullName>
    </submittedName>
</protein>
<reference evidence="1" key="1">
    <citation type="submission" date="2014-12" db="EMBL/GenBank/DDBJ databases">
        <title>Insight into the proteome of Arion vulgaris.</title>
        <authorList>
            <person name="Aradska J."/>
            <person name="Bulat T."/>
            <person name="Smidak R."/>
            <person name="Sarate P."/>
            <person name="Gangsoo J."/>
            <person name="Sialana F."/>
            <person name="Bilban M."/>
            <person name="Lubec G."/>
        </authorList>
    </citation>
    <scope>NUCLEOTIDE SEQUENCE</scope>
    <source>
        <tissue evidence="1">Skin</tissue>
    </source>
</reference>